<evidence type="ECO:0008006" key="3">
    <source>
        <dbReference type="Google" id="ProtNLM"/>
    </source>
</evidence>
<gene>
    <name evidence="1" type="ORF">HMPREF1218_1603</name>
</gene>
<protein>
    <recommendedName>
        <fullName evidence="3">DUF4835 domain-containing protein</fullName>
    </recommendedName>
</protein>
<dbReference type="InterPro" id="IPR032274">
    <property type="entry name" value="DUF4835"/>
</dbReference>
<organism evidence="1 2">
    <name type="scientific">Hoylesella pleuritidis F0068</name>
    <dbReference type="NCBI Taxonomy" id="1081904"/>
    <lineage>
        <taxon>Bacteria</taxon>
        <taxon>Pseudomonadati</taxon>
        <taxon>Bacteroidota</taxon>
        <taxon>Bacteroidia</taxon>
        <taxon>Bacteroidales</taxon>
        <taxon>Prevotellaceae</taxon>
        <taxon>Hoylesella</taxon>
    </lineage>
</organism>
<sequence>MILSMSYAGPFDVSAMNECSLINRLIATFLLMLSLGLPADSQELRMRVTINHNQIERTDVTIFDNLQRTLEQFVNERQWTDLQFQPNERIVCSLNITVTSYNTTTNAFSCKALIQANRPVYNATYTSTLYNNTDNHFDFEFAPFDQLNFNDDNIDNQLTALIAYYAYLIIGINLDSFAPMGGETVLQRCMNVVNNAQQLNFTGWKAFEDRRNRFAVINDYIDGAMQPFRQLQYDYYRKGLDEMANNVERGRTNISTAIENDLKKCHEDKPLSALPQIWTDFKRDELAHIYKGKGTPKEKERIYNILFSINASQQNAWEKIKN</sequence>
<evidence type="ECO:0000313" key="1">
    <source>
        <dbReference type="EMBL" id="ERK00056.1"/>
    </source>
</evidence>
<dbReference type="PATRIC" id="fig|1081904.3.peg.1826"/>
<accession>U2L6V1</accession>
<evidence type="ECO:0000313" key="2">
    <source>
        <dbReference type="Proteomes" id="UP000016600"/>
    </source>
</evidence>
<comment type="caution">
    <text evidence="1">The sequence shown here is derived from an EMBL/GenBank/DDBJ whole genome shotgun (WGS) entry which is preliminary data.</text>
</comment>
<dbReference type="AlphaFoldDB" id="U2L6V1"/>
<dbReference type="Proteomes" id="UP000016600">
    <property type="component" value="Unassembled WGS sequence"/>
</dbReference>
<name>U2L6V1_9BACT</name>
<dbReference type="EMBL" id="AWET01000040">
    <property type="protein sequence ID" value="ERK00056.1"/>
    <property type="molecule type" value="Genomic_DNA"/>
</dbReference>
<reference evidence="1 2" key="1">
    <citation type="submission" date="2013-08" db="EMBL/GenBank/DDBJ databases">
        <authorList>
            <person name="Durkin A.S."/>
            <person name="Haft D.R."/>
            <person name="McCorrison J."/>
            <person name="Torralba M."/>
            <person name="Gillis M."/>
            <person name="Haft D.H."/>
            <person name="Methe B."/>
            <person name="Sutton G."/>
            <person name="Nelson K.E."/>
        </authorList>
    </citation>
    <scope>NUCLEOTIDE SEQUENCE [LARGE SCALE GENOMIC DNA]</scope>
    <source>
        <strain evidence="1 2">F0068</strain>
    </source>
</reference>
<proteinExistence type="predicted"/>
<keyword evidence="2" id="KW-1185">Reference proteome</keyword>
<dbReference type="Pfam" id="PF16119">
    <property type="entry name" value="DUF4835"/>
    <property type="match status" value="1"/>
</dbReference>